<reference evidence="2" key="1">
    <citation type="journal article" date="2014" name="Int. J. Syst. Evol. Microbiol.">
        <title>Complete genome sequence of Corynebacterium casei LMG S-19264T (=DSM 44701T), isolated from a smear-ripened cheese.</title>
        <authorList>
            <consortium name="US DOE Joint Genome Institute (JGI-PGF)"/>
            <person name="Walter F."/>
            <person name="Albersmeier A."/>
            <person name="Kalinowski J."/>
            <person name="Ruckert C."/>
        </authorList>
    </citation>
    <scope>NUCLEOTIDE SEQUENCE</scope>
    <source>
        <strain evidence="2">CGMCC 1.15085</strain>
    </source>
</reference>
<dbReference type="GO" id="GO:0016747">
    <property type="term" value="F:acyltransferase activity, transferring groups other than amino-acyl groups"/>
    <property type="evidence" value="ECO:0007669"/>
    <property type="project" value="InterPro"/>
</dbReference>
<reference evidence="2" key="2">
    <citation type="submission" date="2020-09" db="EMBL/GenBank/DDBJ databases">
        <authorList>
            <person name="Sun Q."/>
            <person name="Zhou Y."/>
        </authorList>
    </citation>
    <scope>NUCLEOTIDE SEQUENCE</scope>
    <source>
        <strain evidence="2">CGMCC 1.15085</strain>
    </source>
</reference>
<dbReference type="EMBL" id="BMHI01000003">
    <property type="protein sequence ID" value="GGB29488.1"/>
    <property type="molecule type" value="Genomic_DNA"/>
</dbReference>
<protein>
    <submittedName>
        <fullName evidence="2">GNAT family N-acetyltransferase</fullName>
    </submittedName>
</protein>
<keyword evidence="3" id="KW-1185">Reference proteome</keyword>
<dbReference type="InterPro" id="IPR016181">
    <property type="entry name" value="Acyl_CoA_acyltransferase"/>
</dbReference>
<dbReference type="Gene3D" id="3.40.630.30">
    <property type="match status" value="1"/>
</dbReference>
<evidence type="ECO:0000259" key="1">
    <source>
        <dbReference type="PROSITE" id="PS51186"/>
    </source>
</evidence>
<evidence type="ECO:0000313" key="2">
    <source>
        <dbReference type="EMBL" id="GGB29488.1"/>
    </source>
</evidence>
<dbReference type="AlphaFoldDB" id="A0A916T2L5"/>
<organism evidence="2 3">
    <name type="scientific">Flexivirga endophytica</name>
    <dbReference type="NCBI Taxonomy" id="1849103"/>
    <lineage>
        <taxon>Bacteria</taxon>
        <taxon>Bacillati</taxon>
        <taxon>Actinomycetota</taxon>
        <taxon>Actinomycetes</taxon>
        <taxon>Micrococcales</taxon>
        <taxon>Dermacoccaceae</taxon>
        <taxon>Flexivirga</taxon>
    </lineage>
</organism>
<dbReference type="SUPFAM" id="SSF55729">
    <property type="entry name" value="Acyl-CoA N-acyltransferases (Nat)"/>
    <property type="match status" value="2"/>
</dbReference>
<name>A0A916T2L5_9MICO</name>
<dbReference type="CDD" id="cd04301">
    <property type="entry name" value="NAT_SF"/>
    <property type="match status" value="1"/>
</dbReference>
<dbReference type="Pfam" id="PF00583">
    <property type="entry name" value="Acetyltransf_1"/>
    <property type="match status" value="1"/>
</dbReference>
<accession>A0A916T2L5</accession>
<dbReference type="Proteomes" id="UP000636793">
    <property type="component" value="Unassembled WGS sequence"/>
</dbReference>
<feature type="domain" description="N-acetyltransferase" evidence="1">
    <location>
        <begin position="9"/>
        <end position="163"/>
    </location>
</feature>
<evidence type="ECO:0000313" key="3">
    <source>
        <dbReference type="Proteomes" id="UP000636793"/>
    </source>
</evidence>
<proteinExistence type="predicted"/>
<dbReference type="PROSITE" id="PS51186">
    <property type="entry name" value="GNAT"/>
    <property type="match status" value="1"/>
</dbReference>
<dbReference type="InterPro" id="IPR000182">
    <property type="entry name" value="GNAT_dom"/>
</dbReference>
<sequence>MPSVPGVIRLIDPADDRDMRAVFDVGIAAKTFDLPWFSPINFSSWLIQMRTPDPEDAQELYAYFDADGTCLGTNLLFIPLEDNTDKVYSLVDVAPEHRRKGVGSALVEHGLARARALGRTKVFAETLVPGAFDEQHGFVRFARSSGFSQGWDDIARHLALPVPQERLSRLAQSAAVRYVGDYRIETFAGRVPEVHLPGLAELMRLLAVDSPSGDIDFDAEAVSPDRLRRMYDREEEQGRIHLSALAVHDESGAVVAQSDLTMEPPIDFAVQLGTYVHREHRGHRLGMAVKVANLQQLQRDHPGPAFVRTMNAETNVHMVSVNVDLGFEIVETSTEWVMDPTTR</sequence>
<gene>
    <name evidence="2" type="ORF">GCM10011492_19840</name>
</gene>
<comment type="caution">
    <text evidence="2">The sequence shown here is derived from an EMBL/GenBank/DDBJ whole genome shotgun (WGS) entry which is preliminary data.</text>
</comment>